<evidence type="ECO:0000256" key="8">
    <source>
        <dbReference type="SAM" id="Phobius"/>
    </source>
</evidence>
<feature type="domain" description="Ion transport" evidence="10">
    <location>
        <begin position="41"/>
        <end position="301"/>
    </location>
</feature>
<feature type="transmembrane region" description="Helical" evidence="8">
    <location>
        <begin position="172"/>
        <end position="194"/>
    </location>
</feature>
<feature type="transmembrane region" description="Helical" evidence="8">
    <location>
        <begin position="132"/>
        <end position="160"/>
    </location>
</feature>
<keyword evidence="3 8" id="KW-0812">Transmembrane</keyword>
<dbReference type="GO" id="GO:0070588">
    <property type="term" value="P:calcium ion transmembrane transport"/>
    <property type="evidence" value="ECO:0000318"/>
    <property type="project" value="GO_Central"/>
</dbReference>
<dbReference type="Pfam" id="PF00520">
    <property type="entry name" value="Ion_trans"/>
    <property type="match status" value="1"/>
</dbReference>
<keyword evidence="5" id="KW-0406">Ion transport</keyword>
<evidence type="ECO:0000256" key="1">
    <source>
        <dbReference type="ARBA" id="ARBA00004141"/>
    </source>
</evidence>
<dbReference type="RefSeq" id="XP_035668381.1">
    <property type="nucleotide sequence ID" value="XM_035812488.1"/>
</dbReference>
<name>A0A9J7KQM5_BRAFL</name>
<evidence type="ECO:0000256" key="6">
    <source>
        <dbReference type="ARBA" id="ARBA00023136"/>
    </source>
</evidence>
<evidence type="ECO:0000256" key="4">
    <source>
        <dbReference type="ARBA" id="ARBA00022989"/>
    </source>
</evidence>
<dbReference type="GO" id="GO:0005886">
    <property type="term" value="C:plasma membrane"/>
    <property type="evidence" value="ECO:0000318"/>
    <property type="project" value="GO_Central"/>
</dbReference>
<organism evidence="11 12">
    <name type="scientific">Branchiostoma floridae</name>
    <name type="common">Florida lancelet</name>
    <name type="synonym">Amphioxus</name>
    <dbReference type="NCBI Taxonomy" id="7739"/>
    <lineage>
        <taxon>Eukaryota</taxon>
        <taxon>Metazoa</taxon>
        <taxon>Chordata</taxon>
        <taxon>Cephalochordata</taxon>
        <taxon>Leptocardii</taxon>
        <taxon>Amphioxiformes</taxon>
        <taxon>Branchiostomatidae</taxon>
        <taxon>Branchiostoma</taxon>
    </lineage>
</organism>
<reference evidence="11" key="1">
    <citation type="journal article" date="2020" name="Nat. Ecol. Evol.">
        <title>Deeply conserved synteny resolves early events in vertebrate evolution.</title>
        <authorList>
            <person name="Simakov O."/>
            <person name="Marletaz F."/>
            <person name="Yue J.X."/>
            <person name="O'Connell B."/>
            <person name="Jenkins J."/>
            <person name="Brandt A."/>
            <person name="Calef R."/>
            <person name="Tung C.H."/>
            <person name="Huang T.K."/>
            <person name="Schmutz J."/>
            <person name="Satoh N."/>
            <person name="Yu J.K."/>
            <person name="Putnam N.H."/>
            <person name="Green R.E."/>
            <person name="Rokhsar D.S."/>
        </authorList>
    </citation>
    <scope>NUCLEOTIDE SEQUENCE [LARGE SCALE GENOMIC DNA]</scope>
    <source>
        <strain evidence="11">S238N-H82</strain>
    </source>
</reference>
<dbReference type="GeneID" id="118410717"/>
<evidence type="ECO:0000313" key="11">
    <source>
        <dbReference type="Proteomes" id="UP000001554"/>
    </source>
</evidence>
<feature type="chain" id="PRO_5039903879" evidence="9">
    <location>
        <begin position="19"/>
        <end position="400"/>
    </location>
</feature>
<keyword evidence="2" id="KW-0813">Transport</keyword>
<feature type="signal peptide" evidence="9">
    <location>
        <begin position="1"/>
        <end position="18"/>
    </location>
</feature>
<evidence type="ECO:0000313" key="12">
    <source>
        <dbReference type="RefSeq" id="XP_035668381.1"/>
    </source>
</evidence>
<dbReference type="AlphaFoldDB" id="A0A9J7KQM5"/>
<keyword evidence="7" id="KW-0407">Ion channel</keyword>
<dbReference type="PANTHER" id="PTHR10117:SF54">
    <property type="entry name" value="TRANSIENT RECEPTOR POTENTIAL-GAMMA PROTEIN"/>
    <property type="match status" value="1"/>
</dbReference>
<dbReference type="InterPro" id="IPR002153">
    <property type="entry name" value="TRPC_channel"/>
</dbReference>
<proteinExistence type="predicted"/>
<accession>A0A9J7KQM5</accession>
<gene>
    <name evidence="12" type="primary">LOC118410717</name>
</gene>
<dbReference type="GO" id="GO:0051480">
    <property type="term" value="P:regulation of cytosolic calcium ion concentration"/>
    <property type="evidence" value="ECO:0000318"/>
    <property type="project" value="GO_Central"/>
</dbReference>
<evidence type="ECO:0000256" key="2">
    <source>
        <dbReference type="ARBA" id="ARBA00022448"/>
    </source>
</evidence>
<feature type="transmembrane region" description="Helical" evidence="8">
    <location>
        <begin position="36"/>
        <end position="58"/>
    </location>
</feature>
<keyword evidence="9" id="KW-0732">Signal</keyword>
<dbReference type="GO" id="GO:0015279">
    <property type="term" value="F:store-operated calcium channel activity"/>
    <property type="evidence" value="ECO:0000318"/>
    <property type="project" value="GO_Central"/>
</dbReference>
<dbReference type="GO" id="GO:0034703">
    <property type="term" value="C:cation channel complex"/>
    <property type="evidence" value="ECO:0000318"/>
    <property type="project" value="GO_Central"/>
</dbReference>
<evidence type="ECO:0000256" key="7">
    <source>
        <dbReference type="ARBA" id="ARBA00023303"/>
    </source>
</evidence>
<dbReference type="PANTHER" id="PTHR10117">
    <property type="entry name" value="TRANSIENT RECEPTOR POTENTIAL CHANNEL"/>
    <property type="match status" value="1"/>
</dbReference>
<dbReference type="PRINTS" id="PR01097">
    <property type="entry name" value="TRNSRECEPTRP"/>
</dbReference>
<dbReference type="InterPro" id="IPR005821">
    <property type="entry name" value="Ion_trans_dom"/>
</dbReference>
<dbReference type="OMA" id="HEYLCTN"/>
<evidence type="ECO:0000259" key="10">
    <source>
        <dbReference type="Pfam" id="PF00520"/>
    </source>
</evidence>
<keyword evidence="4 8" id="KW-1133">Transmembrane helix</keyword>
<dbReference type="GO" id="GO:0070679">
    <property type="term" value="F:inositol 1,4,5 trisphosphate binding"/>
    <property type="evidence" value="ECO:0000318"/>
    <property type="project" value="GO_Central"/>
</dbReference>
<comment type="subcellular location">
    <subcellularLocation>
        <location evidence="1">Membrane</location>
        <topology evidence="1">Multi-pass membrane protein</topology>
    </subcellularLocation>
</comment>
<dbReference type="KEGG" id="bfo:118410717"/>
<dbReference type="OrthoDB" id="301415at2759"/>
<evidence type="ECO:0000256" key="9">
    <source>
        <dbReference type="SAM" id="SignalP"/>
    </source>
</evidence>
<protein>
    <submittedName>
        <fullName evidence="12">Short transient receptor potential channel 5-like</fullName>
    </submittedName>
</protein>
<keyword evidence="11" id="KW-1185">Reference proteome</keyword>
<reference evidence="12" key="2">
    <citation type="submission" date="2025-08" db="UniProtKB">
        <authorList>
            <consortium name="RefSeq"/>
        </authorList>
    </citation>
    <scope>IDENTIFICATION</scope>
    <source>
        <strain evidence="12">S238N-H82</strain>
        <tissue evidence="12">Testes</tissue>
    </source>
</reference>
<keyword evidence="6 8" id="KW-0472">Membrane</keyword>
<feature type="transmembrane region" description="Helical" evidence="8">
    <location>
        <begin position="79"/>
        <end position="100"/>
    </location>
</feature>
<dbReference type="Proteomes" id="UP000001554">
    <property type="component" value="Chromosome 3"/>
</dbReference>
<evidence type="ECO:0000256" key="3">
    <source>
        <dbReference type="ARBA" id="ARBA00022692"/>
    </source>
</evidence>
<evidence type="ECO:0000256" key="5">
    <source>
        <dbReference type="ARBA" id="ARBA00023065"/>
    </source>
</evidence>
<sequence length="400" mass="45231">MYWTYSWLALLILLLVESQSYRVGPAEIDSIVQGTPASSAPISVTAVLIMIWVIDIGWKELKEVLREGLWNHFKQLWNILDFLMVALYLAQFALRLVAIFKLHVFSSQSTVADDWARKANENNFQPVAVADVLFSIFTIVVFIRAVSLFTFHPFLGMLLISIGRMFGDIVKFVSMGGLVTFAFACGLNQLYWFYGTMHEYLCTNYSQSNLQTVDCSQSLGFNTLFNSLQSLFWTWFGMTDLSTVELRPGNSPVDVFQIQEWPAIAETAGKVIYALHHVVEVLVLANLLIAIISDSYTRAEEVKRTDWGFEVVKNSLHYLQVDVSLPPPFTLIMSVRNGLARALSALCGRHNKLSHSATDEHTAVHPSQPPLATKQETCYKEVVGSLVTRYLLRKERRLES</sequence>